<dbReference type="OrthoDB" id="4953at2759"/>
<evidence type="ECO:0000259" key="3">
    <source>
        <dbReference type="Pfam" id="PF05193"/>
    </source>
</evidence>
<dbReference type="InterPro" id="IPR011765">
    <property type="entry name" value="Pept_M16_N"/>
</dbReference>
<dbReference type="AlphaFoldDB" id="A0A2P7YF65"/>
<dbReference type="Pfam" id="PF05193">
    <property type="entry name" value="Peptidase_M16_C"/>
    <property type="match status" value="1"/>
</dbReference>
<evidence type="ECO:0008006" key="6">
    <source>
        <dbReference type="Google" id="ProtNLM"/>
    </source>
</evidence>
<dbReference type="PANTHER" id="PTHR43016:SF16">
    <property type="entry name" value="METALLOPROTEASE, PUTATIVE (AFU_ORTHOLOGUE AFUA_4G07610)-RELATED"/>
    <property type="match status" value="1"/>
</dbReference>
<dbReference type="EMBL" id="PYFQ01000020">
    <property type="protein sequence ID" value="PSK34609.1"/>
    <property type="molecule type" value="Genomic_DNA"/>
</dbReference>
<feature type="domain" description="Peptidase M16 C-terminal" evidence="3">
    <location>
        <begin position="193"/>
        <end position="363"/>
    </location>
</feature>
<feature type="region of interest" description="Disordered" evidence="1">
    <location>
        <begin position="1011"/>
        <end position="1044"/>
    </location>
</feature>
<protein>
    <recommendedName>
        <fullName evidence="6">Mitochondrial presequence protease</fullName>
    </recommendedName>
</protein>
<evidence type="ECO:0000313" key="4">
    <source>
        <dbReference type="EMBL" id="PSK34609.1"/>
    </source>
</evidence>
<dbReference type="RefSeq" id="XP_024711499.1">
    <property type="nucleotide sequence ID" value="XM_024860281.1"/>
</dbReference>
<name>A0A2P7YF65_9ASCO</name>
<keyword evidence="5" id="KW-1185">Reference proteome</keyword>
<dbReference type="Proteomes" id="UP000241107">
    <property type="component" value="Unassembled WGS sequence"/>
</dbReference>
<dbReference type="InterPro" id="IPR011249">
    <property type="entry name" value="Metalloenz_LuxS/M16"/>
</dbReference>
<dbReference type="FunFam" id="3.30.830.10:FF:000015">
    <property type="entry name" value="Putative zinc metalloprotease"/>
    <property type="match status" value="1"/>
</dbReference>
<evidence type="ECO:0000256" key="1">
    <source>
        <dbReference type="SAM" id="MobiDB-lite"/>
    </source>
</evidence>
<evidence type="ECO:0000259" key="2">
    <source>
        <dbReference type="Pfam" id="PF00675"/>
    </source>
</evidence>
<reference evidence="4 5" key="1">
    <citation type="submission" date="2018-03" db="EMBL/GenBank/DDBJ databases">
        <title>Candida pseudohaemulonii genome assembly and annotation.</title>
        <authorList>
            <person name="Munoz J.F."/>
            <person name="Gade L.G."/>
            <person name="Chow N.A."/>
            <person name="Litvintseva A.P."/>
            <person name="Loparev V.N."/>
            <person name="Cuomo C.A."/>
        </authorList>
    </citation>
    <scope>NUCLEOTIDE SEQUENCE [LARGE SCALE GENOMIC DNA]</scope>
    <source>
        <strain evidence="4 5">B12108</strain>
    </source>
</reference>
<gene>
    <name evidence="4" type="ORF">C7M61_004969</name>
</gene>
<dbReference type="PANTHER" id="PTHR43016">
    <property type="entry name" value="PRESEQUENCE PROTEASE"/>
    <property type="match status" value="1"/>
</dbReference>
<dbReference type="STRING" id="418784.A0A2P7YF65"/>
<feature type="domain" description="Peptidase M16 N-terminal" evidence="2">
    <location>
        <begin position="51"/>
        <end position="134"/>
    </location>
</feature>
<dbReference type="SUPFAM" id="SSF63411">
    <property type="entry name" value="LuxS/MPP-like metallohydrolase"/>
    <property type="match status" value="4"/>
</dbReference>
<proteinExistence type="predicted"/>
<evidence type="ECO:0000313" key="5">
    <source>
        <dbReference type="Proteomes" id="UP000241107"/>
    </source>
</evidence>
<sequence>MSSQFALQTSFDVEYAPASIKKWRSRRTGLLLTYVNQPTPMVNGYFAVATEIPDDSGCPHTLEHLVFMGSKKYPYKGLLDSLGQRFFSYTNAWTAIDRTVYTLTTAGWEGFQKLLPIYLDHVFNPIINDEACLTEVYHIDGKGKEKGVVFSEMQGIESQSWFVLYLEYYRALYSKDSGYSSETGGLMSELRHLTWDQIRDFHKAMYRPDNVGVIITGSVDEKELLETMEAFDAGLPSLPETPHKRPWLDSKVDLPLTKEVIKEVLFPDDDESMGELLIGWIGPNAEDTLAVLALDMVGCYLAELPISLLNKHLVEVENPSATDIDIITDDFLRIGVNFYVGGVPVGELYNVDKKIKELLESITHEENFDLTYMRQLVAQQKIKFISKTEGSPLTLSNLAILEVIYGNHDGSDLSKWSKSLKEQDELATWTAKQWCDFIKTNFIESKPVTIIGKPSPQAIKDNKADNRKRNKTIREEYGEEGLTKLQKTLDDAQAKNDAPIPDDVLTQFGKPDASKIDFIETDSYKAGQNDSKLTFYKNDGPLHERIQKDTPEDFPLYVHLEDYKSQFVTAQLVFSSAVVPPELLRYFSLVEDIFSVSIKKPDGTYLPYEEVITELNNDLLDFDLDNGFDSQFVELITVTIKFEVGKYEKAIDWLINVLKYSVFEESRVRVIIEKLINSLPDKKRNDELMMYSSQYRTVYKETSLRKAQDSIHTEGFYRELMQKIEDGKFAEIVADIDAIKEKLFNVNNMKLFLTGGCSSLEKPISSWSKFVKEFNGAKSEANLDLQKVPRSFQFKSEIGQRCSGQAFLVTTPASETTHLIAMTPIPTDYSDIDIARIALASEILTAMEGPLWRGVRGSGLAYDAAIRRMVESGFLTFVIYRGADAQQAWETTKKIVHEHASGEAEIDQIAIDNAVAGIVNSLVKAESNNHDAAVNKVLDNIFKKRGPNYARDFLKSLGSVTKEDLLEVLKKYFVPLFEPKHSLLFSCLPTTTAPGFQEFLQKQGYEVSLEEINATADEAAQQSGEESDGSEDSDGSLGSESEEE</sequence>
<dbReference type="Pfam" id="PF00675">
    <property type="entry name" value="Peptidase_M16"/>
    <property type="match status" value="1"/>
</dbReference>
<accession>A0A2P7YF65</accession>
<feature type="compositionally biased region" description="Acidic residues" evidence="1">
    <location>
        <begin position="1025"/>
        <end position="1044"/>
    </location>
</feature>
<dbReference type="InterPro" id="IPR007863">
    <property type="entry name" value="Peptidase_M16_C"/>
</dbReference>
<dbReference type="VEuPathDB" id="FungiDB:C7M61_004969"/>
<comment type="caution">
    <text evidence="4">The sequence shown here is derived from an EMBL/GenBank/DDBJ whole genome shotgun (WGS) entry which is preliminary data.</text>
</comment>
<dbReference type="Gene3D" id="3.30.830.10">
    <property type="entry name" value="Metalloenzyme, LuxS/M16 peptidase-like"/>
    <property type="match status" value="4"/>
</dbReference>
<dbReference type="GeneID" id="36568356"/>
<organism evidence="4 5">
    <name type="scientific">Candidozyma pseudohaemuli</name>
    <dbReference type="NCBI Taxonomy" id="418784"/>
    <lineage>
        <taxon>Eukaryota</taxon>
        <taxon>Fungi</taxon>
        <taxon>Dikarya</taxon>
        <taxon>Ascomycota</taxon>
        <taxon>Saccharomycotina</taxon>
        <taxon>Pichiomycetes</taxon>
        <taxon>Metschnikowiaceae</taxon>
        <taxon>Candidozyma</taxon>
    </lineage>
</organism>
<dbReference type="GO" id="GO:0046872">
    <property type="term" value="F:metal ion binding"/>
    <property type="evidence" value="ECO:0007669"/>
    <property type="project" value="InterPro"/>
</dbReference>
<dbReference type="FunFam" id="3.30.830.10:FF:000031">
    <property type="entry name" value="Putative zinc metalloprotease"/>
    <property type="match status" value="1"/>
</dbReference>